<dbReference type="SUPFAM" id="SSF53067">
    <property type="entry name" value="Actin-like ATPase domain"/>
    <property type="match status" value="1"/>
</dbReference>
<reference evidence="4" key="2">
    <citation type="submission" date="2020-09" db="EMBL/GenBank/DDBJ databases">
        <authorList>
            <person name="Sun Q."/>
            <person name="Zhou Y."/>
        </authorList>
    </citation>
    <scope>NUCLEOTIDE SEQUENCE</scope>
    <source>
        <strain evidence="4">CGMCC 1.16134</strain>
    </source>
</reference>
<evidence type="ECO:0000313" key="4">
    <source>
        <dbReference type="EMBL" id="GGF89585.1"/>
    </source>
</evidence>
<keyword evidence="3" id="KW-0859">Xylose metabolism</keyword>
<dbReference type="Gene3D" id="1.10.10.10">
    <property type="entry name" value="Winged helix-like DNA-binding domain superfamily/Winged helix DNA-binding domain"/>
    <property type="match status" value="1"/>
</dbReference>
<protein>
    <submittedName>
        <fullName evidence="4">Xylose repressor</fullName>
    </submittedName>
</protein>
<reference evidence="4" key="1">
    <citation type="journal article" date="2014" name="Int. J. Syst. Evol. Microbiol.">
        <title>Complete genome sequence of Corynebacterium casei LMG S-19264T (=DSM 44701T), isolated from a smear-ripened cheese.</title>
        <authorList>
            <consortium name="US DOE Joint Genome Institute (JGI-PGF)"/>
            <person name="Walter F."/>
            <person name="Albersmeier A."/>
            <person name="Kalinowski J."/>
            <person name="Ruckert C."/>
        </authorList>
    </citation>
    <scope>NUCLEOTIDE SEQUENCE</scope>
    <source>
        <strain evidence="4">CGMCC 1.16134</strain>
    </source>
</reference>
<dbReference type="AlphaFoldDB" id="A0A917FLD4"/>
<comment type="function">
    <text evidence="1">Transcriptional repressor of xylose-utilizing enzymes.</text>
</comment>
<dbReference type="InterPro" id="IPR000600">
    <property type="entry name" value="ROK"/>
</dbReference>
<dbReference type="Pfam" id="PF00480">
    <property type="entry name" value="ROK"/>
    <property type="match status" value="1"/>
</dbReference>
<proteinExistence type="inferred from homology"/>
<dbReference type="EMBL" id="BMKR01000016">
    <property type="protein sequence ID" value="GGF89585.1"/>
    <property type="molecule type" value="Genomic_DNA"/>
</dbReference>
<name>A0A917FLD4_9BACL</name>
<dbReference type="Proteomes" id="UP000637643">
    <property type="component" value="Unassembled WGS sequence"/>
</dbReference>
<keyword evidence="5" id="KW-1185">Reference proteome</keyword>
<dbReference type="RefSeq" id="WP_189027717.1">
    <property type="nucleotide sequence ID" value="NZ_BMKR01000016.1"/>
</dbReference>
<accession>A0A917FLD4</accession>
<evidence type="ECO:0000256" key="1">
    <source>
        <dbReference type="ARBA" id="ARBA00002486"/>
    </source>
</evidence>
<dbReference type="InterPro" id="IPR036388">
    <property type="entry name" value="WH-like_DNA-bd_sf"/>
</dbReference>
<organism evidence="4 5">
    <name type="scientific">Paenibacillus albidus</name>
    <dbReference type="NCBI Taxonomy" id="2041023"/>
    <lineage>
        <taxon>Bacteria</taxon>
        <taxon>Bacillati</taxon>
        <taxon>Bacillota</taxon>
        <taxon>Bacilli</taxon>
        <taxon>Bacillales</taxon>
        <taxon>Paenibacillaceae</taxon>
        <taxon>Paenibacillus</taxon>
    </lineage>
</organism>
<comment type="caution">
    <text evidence="4">The sequence shown here is derived from an EMBL/GenBank/DDBJ whole genome shotgun (WGS) entry which is preliminary data.</text>
</comment>
<sequence length="386" mass="41723">MKITGDQALVKKINKSLILHTIRKHAPLSRARVSEITGLNKATVSNLVAELCSEELVNEVGPGESSGGRKPLILHFNDRAGCVIGIELRVRQLTAVLCDLGGHVLKECEVDLENHHLPYVLEQMKRIIAELIGSAPDSHYGIVGIGVGVPGMVDEQGVVLFAPNLGWEMVDLRGLLEQEFSVPVTIDNEANAGAQGELNFGAAQDVRHLLYISAGSGIGSGIIIGGELYKGARGYAGETGHMTIEAEGKPCSCGSRGCWELYASERTYDNPGLNLPARTTPELVRYALDQQEDTLRHFRTIGEYLGIGVTNLINSFNPELIVIGGALSEAEAWLGEPLRRVVAERTLPYHKQQLEITFSKLGSRGTVIGAGFTAVMHFLGRTRVTL</sequence>
<evidence type="ECO:0000256" key="2">
    <source>
        <dbReference type="ARBA" id="ARBA00006479"/>
    </source>
</evidence>
<comment type="similarity">
    <text evidence="2">Belongs to the ROK (NagC/XylR) family.</text>
</comment>
<gene>
    <name evidence="4" type="primary">xylR</name>
    <name evidence="4" type="ORF">GCM10010912_38410</name>
</gene>
<dbReference type="PANTHER" id="PTHR18964:SF149">
    <property type="entry name" value="BIFUNCTIONAL UDP-N-ACETYLGLUCOSAMINE 2-EPIMERASE_N-ACETYLMANNOSAMINE KINASE"/>
    <property type="match status" value="1"/>
</dbReference>
<evidence type="ECO:0000256" key="3">
    <source>
        <dbReference type="ARBA" id="ARBA00022629"/>
    </source>
</evidence>
<dbReference type="InterPro" id="IPR043129">
    <property type="entry name" value="ATPase_NBD"/>
</dbReference>
<dbReference type="Gene3D" id="3.30.420.40">
    <property type="match status" value="2"/>
</dbReference>
<keyword evidence="3" id="KW-0119">Carbohydrate metabolism</keyword>
<dbReference type="SUPFAM" id="SSF46785">
    <property type="entry name" value="Winged helix' DNA-binding domain"/>
    <property type="match status" value="1"/>
</dbReference>
<evidence type="ECO:0000313" key="5">
    <source>
        <dbReference type="Proteomes" id="UP000637643"/>
    </source>
</evidence>
<dbReference type="PANTHER" id="PTHR18964">
    <property type="entry name" value="ROK (REPRESSOR, ORF, KINASE) FAMILY"/>
    <property type="match status" value="1"/>
</dbReference>
<dbReference type="GO" id="GO:0042732">
    <property type="term" value="P:D-xylose metabolic process"/>
    <property type="evidence" value="ECO:0007669"/>
    <property type="project" value="UniProtKB-KW"/>
</dbReference>
<dbReference type="CDD" id="cd24076">
    <property type="entry name" value="ASKHA_ATPase_ROK_BsXylR-like"/>
    <property type="match status" value="1"/>
</dbReference>
<dbReference type="InterPro" id="IPR036390">
    <property type="entry name" value="WH_DNA-bd_sf"/>
</dbReference>